<dbReference type="InterPro" id="IPR008972">
    <property type="entry name" value="Cupredoxin"/>
</dbReference>
<dbReference type="Pfam" id="PF13473">
    <property type="entry name" value="Cupredoxin_1"/>
    <property type="match status" value="1"/>
</dbReference>
<feature type="domain" description="EfeO-type cupredoxin-like" evidence="1">
    <location>
        <begin position="41"/>
        <end position="122"/>
    </location>
</feature>
<dbReference type="AlphaFoldDB" id="A0A1G2QJT1"/>
<evidence type="ECO:0000259" key="1">
    <source>
        <dbReference type="Pfam" id="PF13473"/>
    </source>
</evidence>
<proteinExistence type="predicted"/>
<reference evidence="2 3" key="1">
    <citation type="journal article" date="2016" name="Nat. Commun.">
        <title>Thousands of microbial genomes shed light on interconnected biogeochemical processes in an aquifer system.</title>
        <authorList>
            <person name="Anantharaman K."/>
            <person name="Brown C.T."/>
            <person name="Hug L.A."/>
            <person name="Sharon I."/>
            <person name="Castelle C.J."/>
            <person name="Probst A.J."/>
            <person name="Thomas B.C."/>
            <person name="Singh A."/>
            <person name="Wilkins M.J."/>
            <person name="Karaoz U."/>
            <person name="Brodie E.L."/>
            <person name="Williams K.H."/>
            <person name="Hubbard S.S."/>
            <person name="Banfield J.F."/>
        </authorList>
    </citation>
    <scope>NUCLEOTIDE SEQUENCE [LARGE SCALE GENOMIC DNA]</scope>
</reference>
<organism evidence="2 3">
    <name type="scientific">Candidatus Vogelbacteria bacterium RIFOXYD2_FULL_44_9</name>
    <dbReference type="NCBI Taxonomy" id="1802441"/>
    <lineage>
        <taxon>Bacteria</taxon>
        <taxon>Candidatus Vogeliibacteriota</taxon>
    </lineage>
</organism>
<evidence type="ECO:0000313" key="3">
    <source>
        <dbReference type="Proteomes" id="UP000177140"/>
    </source>
</evidence>
<accession>A0A1G2QJT1</accession>
<evidence type="ECO:0000313" key="2">
    <source>
        <dbReference type="EMBL" id="OHA60663.1"/>
    </source>
</evidence>
<dbReference type="InterPro" id="IPR028096">
    <property type="entry name" value="EfeO_Cupredoxin"/>
</dbReference>
<protein>
    <recommendedName>
        <fullName evidence="1">EfeO-type cupredoxin-like domain-containing protein</fullName>
    </recommendedName>
</protein>
<gene>
    <name evidence="2" type="ORF">A2556_02425</name>
</gene>
<dbReference type="EMBL" id="MHTM01000047">
    <property type="protein sequence ID" value="OHA60663.1"/>
    <property type="molecule type" value="Genomic_DNA"/>
</dbReference>
<dbReference type="Proteomes" id="UP000177140">
    <property type="component" value="Unassembled WGS sequence"/>
</dbReference>
<sequence>MKTTTISVVVIVLLLGGVVFLSGNKSGTTNTVTQANNVTLVDGKQIIEISARGGYQPRTSVAKAGVPTIIRFKTSGTFDCSSFIRIPSLEISKPLPQTGSTDVDIGTQPAGQLNGSCGMGMYPFTVEFVDK</sequence>
<name>A0A1G2QJT1_9BACT</name>
<dbReference type="Gene3D" id="2.60.40.420">
    <property type="entry name" value="Cupredoxins - blue copper proteins"/>
    <property type="match status" value="1"/>
</dbReference>
<comment type="caution">
    <text evidence="2">The sequence shown here is derived from an EMBL/GenBank/DDBJ whole genome shotgun (WGS) entry which is preliminary data.</text>
</comment>